<organism evidence="3 4">
    <name type="scientific">Endozoicomonas lisbonensis</name>
    <dbReference type="NCBI Taxonomy" id="3120522"/>
    <lineage>
        <taxon>Bacteria</taxon>
        <taxon>Pseudomonadati</taxon>
        <taxon>Pseudomonadota</taxon>
        <taxon>Gammaproteobacteria</taxon>
        <taxon>Oceanospirillales</taxon>
        <taxon>Endozoicomonadaceae</taxon>
        <taxon>Endozoicomonas</taxon>
    </lineage>
</organism>
<accession>A0ABV2SIH6</accession>
<dbReference type="InterPro" id="IPR038404">
    <property type="entry name" value="TRAP_DctP_sf"/>
</dbReference>
<dbReference type="InterPro" id="IPR018389">
    <property type="entry name" value="DctP_fam"/>
</dbReference>
<comment type="caution">
    <text evidence="3">The sequence shown here is derived from an EMBL/GenBank/DDBJ whole genome shotgun (WGS) entry which is preliminary data.</text>
</comment>
<name>A0ABV2SIH6_9GAMM</name>
<dbReference type="NCBIfam" id="NF037995">
    <property type="entry name" value="TRAP_S1"/>
    <property type="match status" value="1"/>
</dbReference>
<keyword evidence="1 2" id="KW-0732">Signal</keyword>
<dbReference type="RefSeq" id="WP_354007717.1">
    <property type="nucleotide sequence ID" value="NZ_JBEWTA010000001.1"/>
</dbReference>
<dbReference type="Proteomes" id="UP001549366">
    <property type="component" value="Unassembled WGS sequence"/>
</dbReference>
<sequence>MIKLFKVKLPIVKLSIAKQGLKLLSALALTAVASVSQASKEMILATWLPASHPMNATVFPEWADQIEQTTEGRVKVKLEYDLGHPKSYFDLVEDGVADASWSVHGYIPGRFVMTEVAEMPYVKADARASSAAFWKVNEEFFARQNEHDGIELLALFTNGGNCLYLTRPANNFNDIKGRKIRVTGGIASRLGELIGVTGISAPASKIYELQQQGVVDGTIISLQDLKALRLSEVTKQVICFPGGLYRASFSFFIGEDFMAGLSARDQQAIRALSGEKLSARIGQVWQEADADGINVALANGVEIINLTEDDDMSKELIRILPLVENKWLDNAKKRGVDGNAALQAYRKYAENYTPQG</sequence>
<evidence type="ECO:0000313" key="4">
    <source>
        <dbReference type="Proteomes" id="UP001549366"/>
    </source>
</evidence>
<feature type="signal peptide" evidence="2">
    <location>
        <begin position="1"/>
        <end position="38"/>
    </location>
</feature>
<keyword evidence="4" id="KW-1185">Reference proteome</keyword>
<reference evidence="3 4" key="1">
    <citation type="submission" date="2024-06" db="EMBL/GenBank/DDBJ databases">
        <title>Genomic Encyclopedia of Type Strains, Phase V (KMG-V): Genome sequencing to study the core and pangenomes of soil and plant-associated prokaryotes.</title>
        <authorList>
            <person name="Whitman W."/>
        </authorList>
    </citation>
    <scope>NUCLEOTIDE SEQUENCE [LARGE SCALE GENOMIC DNA]</scope>
    <source>
        <strain evidence="3 4">NE40</strain>
    </source>
</reference>
<dbReference type="CDD" id="cd13665">
    <property type="entry name" value="PBP2_TRAP_Dctp3_4"/>
    <property type="match status" value="1"/>
</dbReference>
<dbReference type="PANTHER" id="PTHR33376">
    <property type="match status" value="1"/>
</dbReference>
<dbReference type="Pfam" id="PF03480">
    <property type="entry name" value="DctP"/>
    <property type="match status" value="1"/>
</dbReference>
<evidence type="ECO:0000256" key="1">
    <source>
        <dbReference type="ARBA" id="ARBA00022729"/>
    </source>
</evidence>
<evidence type="ECO:0000313" key="3">
    <source>
        <dbReference type="EMBL" id="MET4757572.1"/>
    </source>
</evidence>
<protein>
    <submittedName>
        <fullName evidence="3">TRAP-type C4-dicarboxylate transport system substrate-binding protein</fullName>
    </submittedName>
</protein>
<dbReference type="EMBL" id="JBEWTB010000002">
    <property type="protein sequence ID" value="MET4757572.1"/>
    <property type="molecule type" value="Genomic_DNA"/>
</dbReference>
<dbReference type="PANTHER" id="PTHR33376:SF15">
    <property type="entry name" value="BLL6794 PROTEIN"/>
    <property type="match status" value="1"/>
</dbReference>
<evidence type="ECO:0000256" key="2">
    <source>
        <dbReference type="SAM" id="SignalP"/>
    </source>
</evidence>
<feature type="chain" id="PRO_5047261915" evidence="2">
    <location>
        <begin position="39"/>
        <end position="356"/>
    </location>
</feature>
<dbReference type="Gene3D" id="3.40.190.170">
    <property type="entry name" value="Bacterial extracellular solute-binding protein, family 7"/>
    <property type="match status" value="1"/>
</dbReference>
<proteinExistence type="predicted"/>
<gene>
    <name evidence="3" type="ORF">V5J35_002764</name>
</gene>